<sequence>MQFYMNHIMNKILTGAVIWLSVVIFFDRIRISLAFQDSRCFGNSKKFRRKTRNNSNAILSFSKINHDYNNDNNNNPSSLKIGIAGAGAIAFGTASILSKNGYDDVMLWSQSGAGTINLVTTADDDDNDDDEREQQRTILSTGALQHEFLPRIVSNAQQLVNESDILIVALPANGHKDVFDALIPHLSSLGINRKHIIISSHSSLGALYLSRCLYQLNSNHCHTITSWGTTVCTARRLRSSSSSSSGRTVDIKTIRKSVDTCCIPEEDSLISLALCRQLFPKIDFRPRDGLLAISLSNLNPQNHLAISLGNISRMDKGEDWYQFQHITPSIGRFLETLDKERLDIANALGLDVKTVYEHFSLSFHVPIPESRSISEMCQEIYKLGNDVYGPNKAESRYVTEDVPFGLTLIVALGKLVGRPAILHESGLLVCNSMYGRDFAAENDLLQALDL</sequence>
<dbReference type="GO" id="GO:0016491">
    <property type="term" value="F:oxidoreductase activity"/>
    <property type="evidence" value="ECO:0007669"/>
    <property type="project" value="InterPro"/>
</dbReference>
<feature type="non-terminal residue" evidence="2">
    <location>
        <position position="450"/>
    </location>
</feature>
<dbReference type="PANTHER" id="PTHR38015">
    <property type="entry name" value="BLR6086 PROTEIN"/>
    <property type="match status" value="1"/>
</dbReference>
<dbReference type="InterPro" id="IPR008927">
    <property type="entry name" value="6-PGluconate_DH-like_C_sf"/>
</dbReference>
<evidence type="ECO:0000313" key="2">
    <source>
        <dbReference type="EMBL" id="OEU16155.1"/>
    </source>
</evidence>
<accession>A0A1E7FDN0</accession>
<dbReference type="OrthoDB" id="4394513at2759"/>
<dbReference type="InterPro" id="IPR013328">
    <property type="entry name" value="6PGD_dom2"/>
</dbReference>
<name>A0A1E7FDN0_9STRA</name>
<gene>
    <name evidence="2" type="ORF">FRACYDRAFT_169258</name>
</gene>
<dbReference type="Gene3D" id="3.40.50.720">
    <property type="entry name" value="NAD(P)-binding Rossmann-like Domain"/>
    <property type="match status" value="1"/>
</dbReference>
<dbReference type="InterPro" id="IPR051729">
    <property type="entry name" value="Opine/Lysopine_DH"/>
</dbReference>
<dbReference type="PANTHER" id="PTHR38015:SF1">
    <property type="entry name" value="OPINE DEHYDROGENASE DOMAIN-CONTAINING PROTEIN"/>
    <property type="match status" value="1"/>
</dbReference>
<reference evidence="2 3" key="1">
    <citation type="submission" date="2016-09" db="EMBL/GenBank/DDBJ databases">
        <title>Extensive genetic diversity and differential bi-allelic expression allows diatom success in the polar Southern Ocean.</title>
        <authorList>
            <consortium name="DOE Joint Genome Institute"/>
            <person name="Mock T."/>
            <person name="Otillar R.P."/>
            <person name="Strauss J."/>
            <person name="Dupont C."/>
            <person name="Frickenhaus S."/>
            <person name="Maumus F."/>
            <person name="Mcmullan M."/>
            <person name="Sanges R."/>
            <person name="Schmutz J."/>
            <person name="Toseland A."/>
            <person name="Valas R."/>
            <person name="Veluchamy A."/>
            <person name="Ward B.J."/>
            <person name="Allen A."/>
            <person name="Barry K."/>
            <person name="Falciatore A."/>
            <person name="Ferrante M."/>
            <person name="Fortunato A.E."/>
            <person name="Gloeckner G."/>
            <person name="Gruber A."/>
            <person name="Hipkin R."/>
            <person name="Janech M."/>
            <person name="Kroth P."/>
            <person name="Leese F."/>
            <person name="Lindquist E."/>
            <person name="Lyon B.R."/>
            <person name="Martin J."/>
            <person name="Mayer C."/>
            <person name="Parker M."/>
            <person name="Quesneville H."/>
            <person name="Raymond J."/>
            <person name="Uhlig C."/>
            <person name="Valentin K.U."/>
            <person name="Worden A.Z."/>
            <person name="Armbrust E.V."/>
            <person name="Bowler C."/>
            <person name="Green B."/>
            <person name="Moulton V."/>
            <person name="Van Oosterhout C."/>
            <person name="Grigoriev I."/>
        </authorList>
    </citation>
    <scope>NUCLEOTIDE SEQUENCE [LARGE SCALE GENOMIC DNA]</scope>
    <source>
        <strain evidence="2 3">CCMP1102</strain>
    </source>
</reference>
<protein>
    <submittedName>
        <fullName evidence="2">Octopine_DH-domain-containing protein</fullName>
    </submittedName>
</protein>
<proteinExistence type="predicted"/>
<dbReference type="Gene3D" id="1.10.1040.10">
    <property type="entry name" value="N-(1-d-carboxylethyl)-l-norvaline Dehydrogenase, domain 2"/>
    <property type="match status" value="1"/>
</dbReference>
<keyword evidence="3" id="KW-1185">Reference proteome</keyword>
<feature type="domain" description="Opine dehydrogenase" evidence="1">
    <location>
        <begin position="287"/>
        <end position="433"/>
    </location>
</feature>
<dbReference type="SUPFAM" id="SSF51735">
    <property type="entry name" value="NAD(P)-binding Rossmann-fold domains"/>
    <property type="match status" value="1"/>
</dbReference>
<dbReference type="AlphaFoldDB" id="A0A1E7FDN0"/>
<dbReference type="KEGG" id="fcy:FRACYDRAFT_169258"/>
<dbReference type="Proteomes" id="UP000095751">
    <property type="component" value="Unassembled WGS sequence"/>
</dbReference>
<dbReference type="EMBL" id="KV784358">
    <property type="protein sequence ID" value="OEU16155.1"/>
    <property type="molecule type" value="Genomic_DNA"/>
</dbReference>
<dbReference type="SUPFAM" id="SSF48179">
    <property type="entry name" value="6-phosphogluconate dehydrogenase C-terminal domain-like"/>
    <property type="match status" value="1"/>
</dbReference>
<dbReference type="InterPro" id="IPR036291">
    <property type="entry name" value="NAD(P)-bd_dom_sf"/>
</dbReference>
<evidence type="ECO:0000313" key="3">
    <source>
        <dbReference type="Proteomes" id="UP000095751"/>
    </source>
</evidence>
<dbReference type="Pfam" id="PF02317">
    <property type="entry name" value="Octopine_DH"/>
    <property type="match status" value="1"/>
</dbReference>
<organism evidence="2 3">
    <name type="scientific">Fragilariopsis cylindrus CCMP1102</name>
    <dbReference type="NCBI Taxonomy" id="635003"/>
    <lineage>
        <taxon>Eukaryota</taxon>
        <taxon>Sar</taxon>
        <taxon>Stramenopiles</taxon>
        <taxon>Ochrophyta</taxon>
        <taxon>Bacillariophyta</taxon>
        <taxon>Bacillariophyceae</taxon>
        <taxon>Bacillariophycidae</taxon>
        <taxon>Bacillariales</taxon>
        <taxon>Bacillariaceae</taxon>
        <taxon>Fragilariopsis</taxon>
    </lineage>
</organism>
<dbReference type="InterPro" id="IPR003421">
    <property type="entry name" value="Opine_DH"/>
</dbReference>
<evidence type="ECO:0000259" key="1">
    <source>
        <dbReference type="Pfam" id="PF02317"/>
    </source>
</evidence>
<dbReference type="InParanoid" id="A0A1E7FDN0"/>